<dbReference type="InterPro" id="IPR011195">
    <property type="entry name" value="UCP010256"/>
</dbReference>
<name>A0A455SYN5_9CHLR</name>
<evidence type="ECO:0000256" key="1">
    <source>
        <dbReference type="SAM" id="MobiDB-lite"/>
    </source>
</evidence>
<dbReference type="EMBL" id="AP019377">
    <property type="protein sequence ID" value="BBH92628.1"/>
    <property type="molecule type" value="Genomic_DNA"/>
</dbReference>
<feature type="compositionally biased region" description="Low complexity" evidence="1">
    <location>
        <begin position="28"/>
        <end position="47"/>
    </location>
</feature>
<dbReference type="InterPro" id="IPR002035">
    <property type="entry name" value="VWF_A"/>
</dbReference>
<dbReference type="InterPro" id="IPR008912">
    <property type="entry name" value="Uncharacterised_CoxE"/>
</dbReference>
<dbReference type="PIRSF" id="PIRSF010256">
    <property type="entry name" value="CoxE_vWa"/>
    <property type="match status" value="1"/>
</dbReference>
<feature type="domain" description="VWFA" evidence="2">
    <location>
        <begin position="285"/>
        <end position="451"/>
    </location>
</feature>
<feature type="region of interest" description="Disordered" evidence="1">
    <location>
        <begin position="175"/>
        <end position="204"/>
    </location>
</feature>
<feature type="region of interest" description="Disordered" evidence="1">
    <location>
        <begin position="28"/>
        <end position="54"/>
    </location>
</feature>
<dbReference type="PANTHER" id="PTHR39338">
    <property type="entry name" value="BLL5662 PROTEIN-RELATED"/>
    <property type="match status" value="1"/>
</dbReference>
<feature type="compositionally biased region" description="Basic and acidic residues" evidence="1">
    <location>
        <begin position="175"/>
        <end position="189"/>
    </location>
</feature>
<organism evidence="3">
    <name type="scientific">Thermogemmatispora argillosa</name>
    <dbReference type="NCBI Taxonomy" id="2045280"/>
    <lineage>
        <taxon>Bacteria</taxon>
        <taxon>Bacillati</taxon>
        <taxon>Chloroflexota</taxon>
        <taxon>Ktedonobacteria</taxon>
        <taxon>Thermogemmatisporales</taxon>
        <taxon>Thermogemmatisporaceae</taxon>
        <taxon>Thermogemmatispora</taxon>
    </lineage>
</organism>
<gene>
    <name evidence="3" type="ORF">KTA_08270</name>
</gene>
<dbReference type="Pfam" id="PF05762">
    <property type="entry name" value="VWA_CoxE"/>
    <property type="match status" value="1"/>
</dbReference>
<proteinExistence type="predicted"/>
<dbReference type="CDD" id="cd00198">
    <property type="entry name" value="vWFA"/>
    <property type="match status" value="1"/>
</dbReference>
<dbReference type="AlphaFoldDB" id="A0A455SYN5"/>
<dbReference type="Gene3D" id="3.40.50.410">
    <property type="entry name" value="von Willebrand factor, type A domain"/>
    <property type="match status" value="1"/>
</dbReference>
<evidence type="ECO:0000259" key="2">
    <source>
        <dbReference type="SMART" id="SM00327"/>
    </source>
</evidence>
<dbReference type="SUPFAM" id="SSF53300">
    <property type="entry name" value="vWA-like"/>
    <property type="match status" value="1"/>
</dbReference>
<evidence type="ECO:0000313" key="3">
    <source>
        <dbReference type="EMBL" id="BBH92628.1"/>
    </source>
</evidence>
<dbReference type="InterPro" id="IPR036465">
    <property type="entry name" value="vWFA_dom_sf"/>
</dbReference>
<protein>
    <recommendedName>
        <fullName evidence="2">VWFA domain-containing protein</fullName>
    </recommendedName>
</protein>
<sequence length="483" mass="55802">MDAHNFERLDDPSFFLLLREGASSSSSALAAGQDGLRPTPASSASAAPTPPLSPLELERGERLLYRLTEFGHLLWESGIEVGPQQLLDLAETLNEIDITNPTDFYYALKCSLLNRHEQETLFDQLFNYYWLTRDRQSRPPDPGAARRDDRQIRLPPAERKRLAEHLNADNQQRELRVGEQESERRRLLDEQAGEQEDEQATPQGTAYSALELLRKKDFESFTWEEVQEAKRLMAEMRWNLGLRPTRRKRPVRKGDYPDMRRIVRRNLKYGAELLELTWRENKLKPRPLVIICDISGSMSLYSRLLLHFIHTITNGLLNVEAFVFGTRLTRITRQLKRRDVDDAVREVSRTVQDWSGGTRIGEALHTFNQQWARRVLGRGAVVLIISDGWDRGDANLLRAEMDRLQHSCHRLIWLNPLLGSPDYRPLTIGMKTALPYIDDFLPAHNLDSLIKLGKLLERIDDRRPVRTPAARREAVKAWSRLHS</sequence>
<accession>A0A455SYN5</accession>
<dbReference type="PANTHER" id="PTHR39338:SF6">
    <property type="entry name" value="BLL5662 PROTEIN"/>
    <property type="match status" value="1"/>
</dbReference>
<dbReference type="SMART" id="SM00327">
    <property type="entry name" value="VWA"/>
    <property type="match status" value="1"/>
</dbReference>
<reference evidence="3" key="1">
    <citation type="submission" date="2018-12" db="EMBL/GenBank/DDBJ databases">
        <title>Novel natural products biosynthetic potential of the class Ktedonobacteria.</title>
        <authorList>
            <person name="Zheng Y."/>
            <person name="Saitou A."/>
            <person name="Wang C.M."/>
            <person name="Toyoda A."/>
            <person name="Minakuchi Y."/>
            <person name="Sekiguchi Y."/>
            <person name="Ueda K."/>
            <person name="Takano H."/>
            <person name="Sakai Y."/>
            <person name="Yokota A."/>
            <person name="Yabe S."/>
        </authorList>
    </citation>
    <scope>NUCLEOTIDE SEQUENCE</scope>
    <source>
        <strain evidence="3">A3-2</strain>
    </source>
</reference>